<keyword evidence="4" id="KW-1003">Cell membrane</keyword>
<dbReference type="CDD" id="cd06261">
    <property type="entry name" value="TM_PBP2"/>
    <property type="match status" value="1"/>
</dbReference>
<dbReference type="InParanoid" id="A0A1C4V6A6"/>
<feature type="transmembrane region" description="Helical" evidence="8">
    <location>
        <begin position="125"/>
        <end position="144"/>
    </location>
</feature>
<organism evidence="11 12">
    <name type="scientific">Micromonospora echinospora</name>
    <name type="common">Micromonospora purpurea</name>
    <dbReference type="NCBI Taxonomy" id="1877"/>
    <lineage>
        <taxon>Bacteria</taxon>
        <taxon>Bacillati</taxon>
        <taxon>Actinomycetota</taxon>
        <taxon>Actinomycetes</taxon>
        <taxon>Micromonosporales</taxon>
        <taxon>Micromonosporaceae</taxon>
        <taxon>Micromonospora</taxon>
    </lineage>
</organism>
<feature type="transmembrane region" description="Helical" evidence="8">
    <location>
        <begin position="172"/>
        <end position="196"/>
    </location>
</feature>
<keyword evidence="6 8" id="KW-1133">Transmembrane helix</keyword>
<dbReference type="Proteomes" id="UP000198253">
    <property type="component" value="Chromosome I"/>
</dbReference>
<evidence type="ECO:0000256" key="7">
    <source>
        <dbReference type="ARBA" id="ARBA00023136"/>
    </source>
</evidence>
<keyword evidence="12" id="KW-1185">Reference proteome</keyword>
<dbReference type="GO" id="GO:0055085">
    <property type="term" value="P:transmembrane transport"/>
    <property type="evidence" value="ECO:0007669"/>
    <property type="project" value="InterPro"/>
</dbReference>
<name>A0A1C4V6A6_MICEC</name>
<protein>
    <submittedName>
        <fullName evidence="11">Spermidine/putrescine transport system permease protein</fullName>
    </submittedName>
</protein>
<evidence type="ECO:0000256" key="5">
    <source>
        <dbReference type="ARBA" id="ARBA00022692"/>
    </source>
</evidence>
<evidence type="ECO:0000256" key="4">
    <source>
        <dbReference type="ARBA" id="ARBA00022475"/>
    </source>
</evidence>
<dbReference type="AlphaFoldDB" id="A0A1C4V6A6"/>
<feature type="transmembrane region" description="Helical" evidence="8">
    <location>
        <begin position="223"/>
        <end position="243"/>
    </location>
</feature>
<evidence type="ECO:0000259" key="10">
    <source>
        <dbReference type="PROSITE" id="PS50928"/>
    </source>
</evidence>
<evidence type="ECO:0000256" key="3">
    <source>
        <dbReference type="ARBA" id="ARBA00022448"/>
    </source>
</evidence>
<evidence type="ECO:0000256" key="6">
    <source>
        <dbReference type="ARBA" id="ARBA00022989"/>
    </source>
</evidence>
<reference evidence="12" key="1">
    <citation type="submission" date="2016-06" db="EMBL/GenBank/DDBJ databases">
        <authorList>
            <person name="Varghese N."/>
            <person name="Submissions Spin"/>
        </authorList>
    </citation>
    <scope>NUCLEOTIDE SEQUENCE [LARGE SCALE GENOMIC DNA]</scope>
    <source>
        <strain evidence="12">DSM 43816</strain>
    </source>
</reference>
<evidence type="ECO:0000313" key="11">
    <source>
        <dbReference type="EMBL" id="SCE79502.1"/>
    </source>
</evidence>
<evidence type="ECO:0000256" key="2">
    <source>
        <dbReference type="ARBA" id="ARBA00007069"/>
    </source>
</evidence>
<dbReference type="GO" id="GO:0005886">
    <property type="term" value="C:plasma membrane"/>
    <property type="evidence" value="ECO:0007669"/>
    <property type="project" value="UniProtKB-SubCell"/>
</dbReference>
<sequence length="307" mass="32769">MTAFAHLPGGTGPTTGTTSARPPRPGRHRLLPYLLLLPGAAWLTVFFVVPLGQLAAASLYDPAGSLATGYAMTWAFGNYPDAVATYWPQFGRSFLYAGAACALALLLGYPLAYAIARKAGRWRNVLLVCVVAPMFTSFLVRTLAWKTILSDNGALVGLLRDVGLLDADGRLLATPVAVVLGLTYNFLPFLVLPLYASLERLDPRLLEAAGDLYAGPTQTFRRVVLPLSMPGLTAGTLLFFIPASGDYINAELLGTPNEYMIGNVIDSAFLVRLDYPQGAALSFLLMAAVLAVVFGYLRHSGAGKGLR</sequence>
<feature type="domain" description="ABC transmembrane type-1" evidence="10">
    <location>
        <begin position="90"/>
        <end position="296"/>
    </location>
</feature>
<dbReference type="SUPFAM" id="SSF161098">
    <property type="entry name" value="MetI-like"/>
    <property type="match status" value="1"/>
</dbReference>
<keyword evidence="7 8" id="KW-0472">Membrane</keyword>
<comment type="subcellular location">
    <subcellularLocation>
        <location evidence="1 8">Cell membrane</location>
        <topology evidence="1 8">Multi-pass membrane protein</topology>
    </subcellularLocation>
</comment>
<evidence type="ECO:0000256" key="8">
    <source>
        <dbReference type="RuleBase" id="RU363032"/>
    </source>
</evidence>
<feature type="region of interest" description="Disordered" evidence="9">
    <location>
        <begin position="1"/>
        <end position="25"/>
    </location>
</feature>
<dbReference type="Pfam" id="PF00528">
    <property type="entry name" value="BPD_transp_1"/>
    <property type="match status" value="1"/>
</dbReference>
<dbReference type="InterPro" id="IPR035906">
    <property type="entry name" value="MetI-like_sf"/>
</dbReference>
<evidence type="ECO:0000256" key="1">
    <source>
        <dbReference type="ARBA" id="ARBA00004651"/>
    </source>
</evidence>
<dbReference type="EMBL" id="LT607413">
    <property type="protein sequence ID" value="SCE79502.1"/>
    <property type="molecule type" value="Genomic_DNA"/>
</dbReference>
<dbReference type="RefSeq" id="WP_172900259.1">
    <property type="nucleotide sequence ID" value="NZ_LT607413.1"/>
</dbReference>
<dbReference type="PROSITE" id="PS50928">
    <property type="entry name" value="ABC_TM1"/>
    <property type="match status" value="1"/>
</dbReference>
<feature type="transmembrane region" description="Helical" evidence="8">
    <location>
        <begin position="279"/>
        <end position="297"/>
    </location>
</feature>
<gene>
    <name evidence="11" type="ORF">GA0070618_0988</name>
</gene>
<accession>A0A1C4V6A6</accession>
<comment type="similarity">
    <text evidence="2">Belongs to the binding-protein-dependent transport system permease family. CysTW subfamily.</text>
</comment>
<keyword evidence="3 8" id="KW-0813">Transport</keyword>
<feature type="transmembrane region" description="Helical" evidence="8">
    <location>
        <begin position="94"/>
        <end position="113"/>
    </location>
</feature>
<dbReference type="PANTHER" id="PTHR42929">
    <property type="entry name" value="INNER MEMBRANE ABC TRANSPORTER PERMEASE PROTEIN YDCU-RELATED-RELATED"/>
    <property type="match status" value="1"/>
</dbReference>
<keyword evidence="5 8" id="KW-0812">Transmembrane</keyword>
<dbReference type="InterPro" id="IPR000515">
    <property type="entry name" value="MetI-like"/>
</dbReference>
<dbReference type="Gene3D" id="1.10.3720.10">
    <property type="entry name" value="MetI-like"/>
    <property type="match status" value="1"/>
</dbReference>
<feature type="transmembrane region" description="Helical" evidence="8">
    <location>
        <begin position="30"/>
        <end position="52"/>
    </location>
</feature>
<dbReference type="PANTHER" id="PTHR42929:SF1">
    <property type="entry name" value="INNER MEMBRANE ABC TRANSPORTER PERMEASE PROTEIN YDCU-RELATED"/>
    <property type="match status" value="1"/>
</dbReference>
<evidence type="ECO:0000256" key="9">
    <source>
        <dbReference type="SAM" id="MobiDB-lite"/>
    </source>
</evidence>
<proteinExistence type="inferred from homology"/>
<evidence type="ECO:0000313" key="12">
    <source>
        <dbReference type="Proteomes" id="UP000198253"/>
    </source>
</evidence>